<feature type="signal peptide" evidence="1">
    <location>
        <begin position="1"/>
        <end position="18"/>
    </location>
</feature>
<dbReference type="Proteomes" id="UP000249757">
    <property type="component" value="Unassembled WGS sequence"/>
</dbReference>
<dbReference type="PANTHER" id="PTHR34883:SF16">
    <property type="entry name" value="RICH PROTEIN, PUTATIVE-RELATED"/>
    <property type="match status" value="1"/>
</dbReference>
<comment type="caution">
    <text evidence="2">The sequence shown here is derived from an EMBL/GenBank/DDBJ whole genome shotgun (WGS) entry which is preliminary data.</text>
</comment>
<protein>
    <submittedName>
        <fullName evidence="2">Uncharacterized protein</fullName>
    </submittedName>
</protein>
<evidence type="ECO:0000256" key="1">
    <source>
        <dbReference type="SAM" id="SignalP"/>
    </source>
</evidence>
<name>A0A922N267_9PLEO</name>
<dbReference type="SUPFAM" id="SSF49503">
    <property type="entry name" value="Cupredoxins"/>
    <property type="match status" value="1"/>
</dbReference>
<reference evidence="3" key="1">
    <citation type="journal article" date="2022" name="Microb. Genom.">
        <title>A global pangenome for the wheat fungal pathogen Pyrenophora tritici-repentis and prediction of effector protein structural homology.</title>
        <authorList>
            <person name="Moolhuijzen P.M."/>
            <person name="See P.T."/>
            <person name="Shi G."/>
            <person name="Powell H.R."/>
            <person name="Cockram J."/>
            <person name="Jorgensen L.N."/>
            <person name="Benslimane H."/>
            <person name="Strelkov S.E."/>
            <person name="Turner J."/>
            <person name="Liu Z."/>
            <person name="Moffat C.S."/>
        </authorList>
    </citation>
    <scope>NUCLEOTIDE SEQUENCE [LARGE SCALE GENOMIC DNA]</scope>
</reference>
<keyword evidence="1" id="KW-0732">Signal</keyword>
<dbReference type="InterPro" id="IPR052953">
    <property type="entry name" value="Ser-rich/MCO-related"/>
</dbReference>
<dbReference type="InterPro" id="IPR008972">
    <property type="entry name" value="Cupredoxin"/>
</dbReference>
<dbReference type="PANTHER" id="PTHR34883">
    <property type="entry name" value="SERINE-RICH PROTEIN, PUTATIVE-RELATED-RELATED"/>
    <property type="match status" value="1"/>
</dbReference>
<dbReference type="Gene3D" id="2.60.40.420">
    <property type="entry name" value="Cupredoxins - blue copper proteins"/>
    <property type="match status" value="1"/>
</dbReference>
<proteinExistence type="predicted"/>
<keyword evidence="3" id="KW-1185">Reference proteome</keyword>
<gene>
    <name evidence="2" type="ORF">Ptr86124_012978</name>
</gene>
<feature type="chain" id="PRO_5037847641" evidence="1">
    <location>
        <begin position="19"/>
        <end position="291"/>
    </location>
</feature>
<evidence type="ECO:0000313" key="3">
    <source>
        <dbReference type="Proteomes" id="UP000249757"/>
    </source>
</evidence>
<sequence>MATFQLIWWYCVSTVVLAATPAYQRPQIYQRPHKISMRAWSNSSSLHTSFSTSLPHASRTTAEIANPTSHLPWNLTSLWGWNTTHTLQPTGATDISYPTGTTPVPHPTAIVTVGEAGKLVFSPSSLNATIGSVIVFDFLGLNHTLTQSELWDPCRSNQLFDSGFHQFNPTNTSGKFVVEFKVVDQDPKWFFCAQTVKRSHCQAGMVFSLNPHRSHAQFLHNALASIETQPSNACELPSVDLTPSHTITHAATSTLSANASTSSVAVSPPIVNSASVKAMWQVGYLIALALL</sequence>
<organism evidence="2 3">
    <name type="scientific">Pyrenophora tritici-repentis</name>
    <dbReference type="NCBI Taxonomy" id="45151"/>
    <lineage>
        <taxon>Eukaryota</taxon>
        <taxon>Fungi</taxon>
        <taxon>Dikarya</taxon>
        <taxon>Ascomycota</taxon>
        <taxon>Pezizomycotina</taxon>
        <taxon>Dothideomycetes</taxon>
        <taxon>Pleosporomycetidae</taxon>
        <taxon>Pleosporales</taxon>
        <taxon>Pleosporineae</taxon>
        <taxon>Pleosporaceae</taxon>
        <taxon>Pyrenophora</taxon>
    </lineage>
</organism>
<accession>A0A922N267</accession>
<dbReference type="AlphaFoldDB" id="A0A922N267"/>
<evidence type="ECO:0000313" key="2">
    <source>
        <dbReference type="EMBL" id="KAI1508056.1"/>
    </source>
</evidence>
<dbReference type="EMBL" id="NRDI02000029">
    <property type="protein sequence ID" value="KAI1508056.1"/>
    <property type="molecule type" value="Genomic_DNA"/>
</dbReference>